<dbReference type="STRING" id="112903.SAMN04490178_11833"/>
<dbReference type="GO" id="GO:0005975">
    <property type="term" value="P:carbohydrate metabolic process"/>
    <property type="evidence" value="ECO:0007669"/>
    <property type="project" value="InterPro"/>
</dbReference>
<dbReference type="OrthoDB" id="113447at2"/>
<organism evidence="1 2">
    <name type="scientific">Propionispora vibrioides</name>
    <dbReference type="NCBI Taxonomy" id="112903"/>
    <lineage>
        <taxon>Bacteria</taxon>
        <taxon>Bacillati</taxon>
        <taxon>Bacillota</taxon>
        <taxon>Negativicutes</taxon>
        <taxon>Selenomonadales</taxon>
        <taxon>Sporomusaceae</taxon>
        <taxon>Propionispora</taxon>
    </lineage>
</organism>
<dbReference type="EMBL" id="FODY01000018">
    <property type="protein sequence ID" value="SEP31383.1"/>
    <property type="molecule type" value="Genomic_DNA"/>
</dbReference>
<name>A0A1H8WV68_9FIRM</name>
<dbReference type="InterPro" id="IPR011013">
    <property type="entry name" value="Gal_mutarotase_sf_dom"/>
</dbReference>
<dbReference type="InterPro" id="IPR014718">
    <property type="entry name" value="GH-type_carb-bd"/>
</dbReference>
<evidence type="ECO:0000313" key="1">
    <source>
        <dbReference type="EMBL" id="SEP31383.1"/>
    </source>
</evidence>
<gene>
    <name evidence="1" type="ORF">SAMN04490178_11833</name>
</gene>
<reference evidence="1 2" key="1">
    <citation type="submission" date="2016-10" db="EMBL/GenBank/DDBJ databases">
        <authorList>
            <person name="de Groot N.N."/>
        </authorList>
    </citation>
    <scope>NUCLEOTIDE SEQUENCE [LARGE SCALE GENOMIC DNA]</scope>
    <source>
        <strain evidence="1 2">DSM 13305</strain>
    </source>
</reference>
<dbReference type="RefSeq" id="WP_091748709.1">
    <property type="nucleotide sequence ID" value="NZ_FODY01000018.1"/>
</dbReference>
<dbReference type="GO" id="GO:0016853">
    <property type="term" value="F:isomerase activity"/>
    <property type="evidence" value="ECO:0007669"/>
    <property type="project" value="InterPro"/>
</dbReference>
<sequence>MIDKIRFKQMDALRLENEWLRVVVIPALGGKVASMYKKDKQFELLFQHKEEAYQKPGKYAAFAEYDAAGFDDAFPSIDAGKVWVGQQELEYPDHGEIWTADFSYVIEGDDRVSLTYQSPAFGYRYQKQLTLQDKTLRLHYHITNHGEAMFPCIWAMHCLLRCEEDMELEFPPGTQTVLNVQDSASLGPAGQLHSYPVTRNRDGRQYRLDRVLPATSGTTKKYYTCGRVAEGRCGVYYPSQQVRYQVVFDKEKLPYVGFWVTEGGFRGDYNCALEPANGYYDAIDIAKRNQALYCLAPGETLSFELAMKLD</sequence>
<dbReference type="GO" id="GO:0030246">
    <property type="term" value="F:carbohydrate binding"/>
    <property type="evidence" value="ECO:0007669"/>
    <property type="project" value="InterPro"/>
</dbReference>
<proteinExistence type="predicted"/>
<accession>A0A1H8WV68</accession>
<dbReference type="AlphaFoldDB" id="A0A1H8WV68"/>
<dbReference type="Proteomes" id="UP000198847">
    <property type="component" value="Unassembled WGS sequence"/>
</dbReference>
<dbReference type="Pfam" id="PF01263">
    <property type="entry name" value="Aldose_epim"/>
    <property type="match status" value="1"/>
</dbReference>
<dbReference type="SUPFAM" id="SSF74650">
    <property type="entry name" value="Galactose mutarotase-like"/>
    <property type="match status" value="1"/>
</dbReference>
<evidence type="ECO:0000313" key="2">
    <source>
        <dbReference type="Proteomes" id="UP000198847"/>
    </source>
</evidence>
<keyword evidence="2" id="KW-1185">Reference proteome</keyword>
<dbReference type="InterPro" id="IPR008183">
    <property type="entry name" value="Aldose_1/G6P_1-epimerase"/>
</dbReference>
<protein>
    <submittedName>
        <fullName evidence="1">Galactose mutarotase</fullName>
    </submittedName>
</protein>
<dbReference type="Gene3D" id="2.70.98.10">
    <property type="match status" value="1"/>
</dbReference>